<comment type="caution">
    <text evidence="1">The sequence shown here is derived from an EMBL/GenBank/DDBJ whole genome shotgun (WGS) entry which is preliminary data.</text>
</comment>
<dbReference type="PANTHER" id="PTHR12526">
    <property type="entry name" value="GLYCOSYLTRANSFERASE"/>
    <property type="match status" value="1"/>
</dbReference>
<dbReference type="Pfam" id="PF13692">
    <property type="entry name" value="Glyco_trans_1_4"/>
    <property type="match status" value="1"/>
</dbReference>
<accession>A0ABP6YZX3</accession>
<gene>
    <name evidence="1" type="ORF">GCM10022223_02420</name>
</gene>
<reference evidence="2" key="1">
    <citation type="journal article" date="2019" name="Int. J. Syst. Evol. Microbiol.">
        <title>The Global Catalogue of Microorganisms (GCM) 10K type strain sequencing project: providing services to taxonomists for standard genome sequencing and annotation.</title>
        <authorList>
            <consortium name="The Broad Institute Genomics Platform"/>
            <consortium name="The Broad Institute Genome Sequencing Center for Infectious Disease"/>
            <person name="Wu L."/>
            <person name="Ma J."/>
        </authorList>
    </citation>
    <scope>NUCLEOTIDE SEQUENCE [LARGE SCALE GENOMIC DNA]</scope>
    <source>
        <strain evidence="2">JCM 16902</strain>
    </source>
</reference>
<organism evidence="1 2">
    <name type="scientific">Kineosporia mesophila</name>
    <dbReference type="NCBI Taxonomy" id="566012"/>
    <lineage>
        <taxon>Bacteria</taxon>
        <taxon>Bacillati</taxon>
        <taxon>Actinomycetota</taxon>
        <taxon>Actinomycetes</taxon>
        <taxon>Kineosporiales</taxon>
        <taxon>Kineosporiaceae</taxon>
        <taxon>Kineosporia</taxon>
    </lineage>
</organism>
<evidence type="ECO:0008006" key="3">
    <source>
        <dbReference type="Google" id="ProtNLM"/>
    </source>
</evidence>
<dbReference type="Proteomes" id="UP001501074">
    <property type="component" value="Unassembled WGS sequence"/>
</dbReference>
<evidence type="ECO:0000313" key="1">
    <source>
        <dbReference type="EMBL" id="GAA3591404.1"/>
    </source>
</evidence>
<dbReference type="EMBL" id="BAAAZO010000001">
    <property type="protein sequence ID" value="GAA3591404.1"/>
    <property type="molecule type" value="Genomic_DNA"/>
</dbReference>
<dbReference type="Gene3D" id="3.40.50.2000">
    <property type="entry name" value="Glycogen Phosphorylase B"/>
    <property type="match status" value="1"/>
</dbReference>
<keyword evidence="2" id="KW-1185">Reference proteome</keyword>
<dbReference type="SUPFAM" id="SSF53756">
    <property type="entry name" value="UDP-Glycosyltransferase/glycogen phosphorylase"/>
    <property type="match status" value="1"/>
</dbReference>
<name>A0ABP6YZX3_9ACTN</name>
<sequence>MLISMPGRDQSTEGWIAETFAALARVPVEGPEPVVWPFTPYYTGNPFQSVLYSRFAGRGLVAAPTFRITDLLATTRNWPGDVPLVVHLHWLNQVLAKCTDDRSADEAVGRHADLLDTLKDRGARLVWTVHNVLPHDTRFEAQEVRLREQVVERTDLVHVMSPATVAAVGDWFALPPEKVYQCDHPGYQGVYPDWIGRTDARRRLRIPDGAVALLLTGAVKPYKGIADLLEAVDRVSRVRPGEIVLIVAGKPDDAPETREFLTAAAAHPAVRLMPVPVPDVDIQVLMRAADLVALPYRRSLNSGVLALALSFGRPVLMPSNSGSLPVVDGGAALIYPADGVEALTEAVFSCLDVDLGALDRAAAAAGRRIDRAVVAERFAADMRSWADTGVVPQAPVVTVLSAQDDVVAGVAAGVPPGASR</sequence>
<protein>
    <recommendedName>
        <fullName evidence="3">Glycosyltransferase involved in cell wall biosynthesis</fullName>
    </recommendedName>
</protein>
<evidence type="ECO:0000313" key="2">
    <source>
        <dbReference type="Proteomes" id="UP001501074"/>
    </source>
</evidence>
<proteinExistence type="predicted"/>